<feature type="chain" id="PRO_5014147061" evidence="1">
    <location>
        <begin position="21"/>
        <end position="516"/>
    </location>
</feature>
<name>A0A2H9TJX0_9FUNG</name>
<dbReference type="EMBL" id="MTSL01000146">
    <property type="protein sequence ID" value="PJF18054.1"/>
    <property type="molecule type" value="Genomic_DNA"/>
</dbReference>
<keyword evidence="3" id="KW-1185">Reference proteome</keyword>
<protein>
    <submittedName>
        <fullName evidence="2">Uncharacterized protein</fullName>
    </submittedName>
</protein>
<comment type="caution">
    <text evidence="2">The sequence shown here is derived from an EMBL/GenBank/DDBJ whole genome shotgun (WGS) entry which is preliminary data.</text>
</comment>
<dbReference type="Proteomes" id="UP000240830">
    <property type="component" value="Unassembled WGS sequence"/>
</dbReference>
<evidence type="ECO:0000313" key="3">
    <source>
        <dbReference type="Proteomes" id="UP000240830"/>
    </source>
</evidence>
<sequence>MRLVWLRLIITCSAICIKLSQNIIETKLDGALLHVVYWSSLQYKDNYPAMGQMLSSFGLGQTKILTDTCSKWTRNIYQMVREFVVANPKYEQYFLTPECAQLLKVLTIQDTVDNLRDGLYASAPPDCNMENEFALKLALLNIDCIDRFGLFRSRLVTRILDWSFLPTDDMLSNVPVSGYLSHHMVENFGNELTFVKFLCGNLERHQNNVENYLVILEITIERLAALRHHTELEIQEARLFYDAILKYSPNIPYEVLIKTTKITAYIRRTAPNMTLSGVFTSTDPIHLVKLGILVHGIQRVVPPSSLVSATRKHLKAASDFEFVELLRLITEYGTAGSCRLYTNNLYKRLHDIRPQLTKVKPTVMGCFTAEERIAYFRRWESILPWKRHWIIGSAGFDLTWAHYLFRVPIYRNSLGHVKRLFHQCLEHLRKYVIVFSTNYGLVERHWLSLNDPPEDMCNDVIRLFTLLLLSKLHYDGIGYELEYRLAYEVACQPKSQFTRNLDILSSGIMVVYNLIC</sequence>
<evidence type="ECO:0000256" key="1">
    <source>
        <dbReference type="SAM" id="SignalP"/>
    </source>
</evidence>
<dbReference type="AlphaFoldDB" id="A0A2H9TJX0"/>
<evidence type="ECO:0000313" key="2">
    <source>
        <dbReference type="EMBL" id="PJF18054.1"/>
    </source>
</evidence>
<organism evidence="2 3">
    <name type="scientific">Paramicrosporidium saccamoebae</name>
    <dbReference type="NCBI Taxonomy" id="1246581"/>
    <lineage>
        <taxon>Eukaryota</taxon>
        <taxon>Fungi</taxon>
        <taxon>Fungi incertae sedis</taxon>
        <taxon>Cryptomycota</taxon>
        <taxon>Cryptomycota incertae sedis</taxon>
        <taxon>Paramicrosporidium</taxon>
    </lineage>
</organism>
<keyword evidence="1" id="KW-0732">Signal</keyword>
<accession>A0A2H9TJX0</accession>
<feature type="signal peptide" evidence="1">
    <location>
        <begin position="1"/>
        <end position="20"/>
    </location>
</feature>
<proteinExistence type="predicted"/>
<reference evidence="2 3" key="1">
    <citation type="submission" date="2016-10" db="EMBL/GenBank/DDBJ databases">
        <title>The genome of Paramicrosporidium saccamoebae is the missing link in understanding Cryptomycota and Microsporidia evolution.</title>
        <authorList>
            <person name="Quandt C.A."/>
            <person name="Beaudet D."/>
            <person name="Corsaro D."/>
            <person name="Michel R."/>
            <person name="Corradi N."/>
            <person name="James T."/>
        </authorList>
    </citation>
    <scope>NUCLEOTIDE SEQUENCE [LARGE SCALE GENOMIC DNA]</scope>
    <source>
        <strain evidence="2 3">KSL3</strain>
    </source>
</reference>
<gene>
    <name evidence="2" type="ORF">PSACC_02123</name>
</gene>